<gene>
    <name evidence="1" type="ORF">DI603_20735</name>
</gene>
<name>A0A2W5FAA6_9BURK</name>
<dbReference type="InterPro" id="IPR011990">
    <property type="entry name" value="TPR-like_helical_dom_sf"/>
</dbReference>
<dbReference type="EMBL" id="QFOD01000026">
    <property type="protein sequence ID" value="PZP27922.1"/>
    <property type="molecule type" value="Genomic_DNA"/>
</dbReference>
<sequence>MSDTNPPEFMRFVPPDAQQLARAIATHSERHAQVLRGGDALALVDASADLAGLLTQAGQQAHALAVLAPHQAPADALSAHEPAAWFWCAYATALQYLGRRDEAEPVFAKAVAVARAGAWRRIEAMALHHWGRSLVEQDRVHEARDRFNQALALREALGEPSQASSRRALAALAAL</sequence>
<organism evidence="1 2">
    <name type="scientific">Roseateles depolymerans</name>
    <dbReference type="NCBI Taxonomy" id="76731"/>
    <lineage>
        <taxon>Bacteria</taxon>
        <taxon>Pseudomonadati</taxon>
        <taxon>Pseudomonadota</taxon>
        <taxon>Betaproteobacteria</taxon>
        <taxon>Burkholderiales</taxon>
        <taxon>Sphaerotilaceae</taxon>
        <taxon>Roseateles</taxon>
    </lineage>
</organism>
<evidence type="ECO:0000313" key="1">
    <source>
        <dbReference type="EMBL" id="PZP27922.1"/>
    </source>
</evidence>
<protein>
    <recommendedName>
        <fullName evidence="3">Tetratricopeptide repeat protein</fullName>
    </recommendedName>
</protein>
<evidence type="ECO:0000313" key="2">
    <source>
        <dbReference type="Proteomes" id="UP000249633"/>
    </source>
</evidence>
<reference evidence="1 2" key="1">
    <citation type="submission" date="2017-08" db="EMBL/GenBank/DDBJ databases">
        <title>Infants hospitalized years apart are colonized by the same room-sourced microbial strains.</title>
        <authorList>
            <person name="Brooks B."/>
            <person name="Olm M.R."/>
            <person name="Firek B.A."/>
            <person name="Baker R."/>
            <person name="Thomas B.C."/>
            <person name="Morowitz M.J."/>
            <person name="Banfield J.F."/>
        </authorList>
    </citation>
    <scope>NUCLEOTIDE SEQUENCE [LARGE SCALE GENOMIC DNA]</scope>
    <source>
        <strain evidence="1">S2_012_000_R2_81</strain>
    </source>
</reference>
<dbReference type="AlphaFoldDB" id="A0A2W5FAA6"/>
<comment type="caution">
    <text evidence="1">The sequence shown here is derived from an EMBL/GenBank/DDBJ whole genome shotgun (WGS) entry which is preliminary data.</text>
</comment>
<proteinExistence type="predicted"/>
<accession>A0A2W5FAA6</accession>
<dbReference type="Gene3D" id="1.25.40.10">
    <property type="entry name" value="Tetratricopeptide repeat domain"/>
    <property type="match status" value="1"/>
</dbReference>
<dbReference type="Proteomes" id="UP000249633">
    <property type="component" value="Unassembled WGS sequence"/>
</dbReference>
<evidence type="ECO:0008006" key="3">
    <source>
        <dbReference type="Google" id="ProtNLM"/>
    </source>
</evidence>
<dbReference type="SUPFAM" id="SSF48452">
    <property type="entry name" value="TPR-like"/>
    <property type="match status" value="1"/>
</dbReference>